<evidence type="ECO:0000256" key="1">
    <source>
        <dbReference type="ARBA" id="ARBA00004651"/>
    </source>
</evidence>
<sequence>MNIENVSEIALTAGTILLENGAETYRIEKTISSICDAYGIEAECLAISNGVILSIKGEDSKCITSMKKVDNRNIDLYRIELINSFSRNLKKTPLTFDEAKQVLDDIKNAPNFNLPVRIAASCMTGFIYTLFFNGSIADGICSIVICLFTYILIDKLSKLGLFQFTEYYIAGAVIGFASLFASMSFSYISERNVITGSIMIVLPGVLLTNGIKDVIYGHFSSGISDFFRAIVIIAAIAAGVGTALFFRIR</sequence>
<dbReference type="InterPro" id="IPR050539">
    <property type="entry name" value="ThrE_Dicarb/AminoAcid_Exp"/>
</dbReference>
<reference evidence="9 10" key="1">
    <citation type="submission" date="2017-03" db="EMBL/GenBank/DDBJ databases">
        <title>Genome sequence of Clostridium oryzae DSM 28571.</title>
        <authorList>
            <person name="Poehlein A."/>
            <person name="Daniel R."/>
        </authorList>
    </citation>
    <scope>NUCLEOTIDE SEQUENCE [LARGE SCALE GENOMIC DNA]</scope>
    <source>
        <strain evidence="9 10">DSM 28571</strain>
    </source>
</reference>
<keyword evidence="5 7" id="KW-0472">Membrane</keyword>
<comment type="similarity">
    <text evidence="6">Belongs to the ThrE exporter (TC 2.A.79) family.</text>
</comment>
<gene>
    <name evidence="9" type="ORF">CLORY_17300</name>
</gene>
<feature type="transmembrane region" description="Helical" evidence="7">
    <location>
        <begin position="193"/>
        <end position="211"/>
    </location>
</feature>
<comment type="subcellular location">
    <subcellularLocation>
        <location evidence="1">Cell membrane</location>
        <topology evidence="1">Multi-pass membrane protein</topology>
    </subcellularLocation>
</comment>
<dbReference type="PANTHER" id="PTHR34390">
    <property type="entry name" value="UPF0442 PROTEIN YJJB-RELATED"/>
    <property type="match status" value="1"/>
</dbReference>
<dbReference type="STRING" id="1450648.CLORY_17300"/>
<evidence type="ECO:0000256" key="4">
    <source>
        <dbReference type="ARBA" id="ARBA00022989"/>
    </source>
</evidence>
<dbReference type="EMBL" id="MZGV01000014">
    <property type="protein sequence ID" value="OPJ62600.1"/>
    <property type="molecule type" value="Genomic_DNA"/>
</dbReference>
<keyword evidence="3 7" id="KW-0812">Transmembrane</keyword>
<feature type="transmembrane region" description="Helical" evidence="7">
    <location>
        <begin position="126"/>
        <end position="153"/>
    </location>
</feature>
<dbReference type="Proteomes" id="UP000190080">
    <property type="component" value="Unassembled WGS sequence"/>
</dbReference>
<evidence type="ECO:0000313" key="10">
    <source>
        <dbReference type="Proteomes" id="UP000190080"/>
    </source>
</evidence>
<evidence type="ECO:0000256" key="6">
    <source>
        <dbReference type="ARBA" id="ARBA00034125"/>
    </source>
</evidence>
<keyword evidence="4 7" id="KW-1133">Transmembrane helix</keyword>
<dbReference type="RefSeq" id="WP_079423316.1">
    <property type="nucleotide sequence ID" value="NZ_MZGV01000014.1"/>
</dbReference>
<feature type="transmembrane region" description="Helical" evidence="7">
    <location>
        <begin position="226"/>
        <end position="246"/>
    </location>
</feature>
<accession>A0A1V4IS05</accession>
<dbReference type="GO" id="GO:0015744">
    <property type="term" value="P:succinate transport"/>
    <property type="evidence" value="ECO:0007669"/>
    <property type="project" value="TreeGrafter"/>
</dbReference>
<keyword evidence="2" id="KW-1003">Cell membrane</keyword>
<evidence type="ECO:0000313" key="9">
    <source>
        <dbReference type="EMBL" id="OPJ62600.1"/>
    </source>
</evidence>
<dbReference type="GO" id="GO:0022857">
    <property type="term" value="F:transmembrane transporter activity"/>
    <property type="evidence" value="ECO:0007669"/>
    <property type="project" value="InterPro"/>
</dbReference>
<evidence type="ECO:0000256" key="2">
    <source>
        <dbReference type="ARBA" id="ARBA00022475"/>
    </source>
</evidence>
<evidence type="ECO:0000256" key="5">
    <source>
        <dbReference type="ARBA" id="ARBA00023136"/>
    </source>
</evidence>
<dbReference type="PANTHER" id="PTHR34390:SF2">
    <property type="entry name" value="SUCCINATE TRANSPORTER SUBUNIT YJJP-RELATED"/>
    <property type="match status" value="1"/>
</dbReference>
<proteinExistence type="inferred from homology"/>
<dbReference type="Pfam" id="PF06738">
    <property type="entry name" value="ThrE"/>
    <property type="match status" value="1"/>
</dbReference>
<feature type="transmembrane region" description="Helical" evidence="7">
    <location>
        <begin position="159"/>
        <end position="181"/>
    </location>
</feature>
<dbReference type="InterPro" id="IPR010619">
    <property type="entry name" value="ThrE-like_N"/>
</dbReference>
<feature type="domain" description="Threonine/serine exporter-like N-terminal" evidence="8">
    <location>
        <begin position="9"/>
        <end position="245"/>
    </location>
</feature>
<name>A0A1V4IS05_9CLOT</name>
<dbReference type="GO" id="GO:0005886">
    <property type="term" value="C:plasma membrane"/>
    <property type="evidence" value="ECO:0007669"/>
    <property type="project" value="UniProtKB-SubCell"/>
</dbReference>
<evidence type="ECO:0000256" key="7">
    <source>
        <dbReference type="SAM" id="Phobius"/>
    </source>
</evidence>
<evidence type="ECO:0000259" key="8">
    <source>
        <dbReference type="Pfam" id="PF06738"/>
    </source>
</evidence>
<comment type="caution">
    <text evidence="9">The sequence shown here is derived from an EMBL/GenBank/DDBJ whole genome shotgun (WGS) entry which is preliminary data.</text>
</comment>
<evidence type="ECO:0000256" key="3">
    <source>
        <dbReference type="ARBA" id="ARBA00022692"/>
    </source>
</evidence>
<dbReference type="AlphaFoldDB" id="A0A1V4IS05"/>
<keyword evidence="10" id="KW-1185">Reference proteome</keyword>
<protein>
    <recommendedName>
        <fullName evidence="8">Threonine/serine exporter-like N-terminal domain-containing protein</fullName>
    </recommendedName>
</protein>
<organism evidence="9 10">
    <name type="scientific">Clostridium oryzae</name>
    <dbReference type="NCBI Taxonomy" id="1450648"/>
    <lineage>
        <taxon>Bacteria</taxon>
        <taxon>Bacillati</taxon>
        <taxon>Bacillota</taxon>
        <taxon>Clostridia</taxon>
        <taxon>Eubacteriales</taxon>
        <taxon>Clostridiaceae</taxon>
        <taxon>Clostridium</taxon>
    </lineage>
</organism>
<dbReference type="OrthoDB" id="9813917at2"/>